<name>A0A974SPC4_9RHOO</name>
<gene>
    <name evidence="1" type="ORF">IWH25_01005</name>
</gene>
<reference evidence="1" key="1">
    <citation type="submission" date="2020-11" db="EMBL/GenBank/DDBJ databases">
        <title>Azospira restricta DSM 18626 genome sequence.</title>
        <authorList>
            <person name="Moe W.M."/>
        </authorList>
    </citation>
    <scope>NUCLEOTIDE SEQUENCE</scope>
    <source>
        <strain evidence="1">DSM 18626</strain>
    </source>
</reference>
<dbReference type="KEGG" id="ares:IWH25_01005"/>
<keyword evidence="2" id="KW-1185">Reference proteome</keyword>
<evidence type="ECO:0000313" key="2">
    <source>
        <dbReference type="Proteomes" id="UP000663444"/>
    </source>
</evidence>
<evidence type="ECO:0000313" key="1">
    <source>
        <dbReference type="EMBL" id="QRJ63971.1"/>
    </source>
</evidence>
<dbReference type="RefSeq" id="WP_203387502.1">
    <property type="nucleotide sequence ID" value="NZ_CP064781.1"/>
</dbReference>
<sequence length="66" mass="6701">MAAARATDAAVCNALAERPARKAGDAFRIRAGRHALPLSAGRGDEVALGSPMAACTAAARRPQRAS</sequence>
<organism evidence="1 2">
    <name type="scientific">Azospira restricta</name>
    <dbReference type="NCBI Taxonomy" id="404405"/>
    <lineage>
        <taxon>Bacteria</taxon>
        <taxon>Pseudomonadati</taxon>
        <taxon>Pseudomonadota</taxon>
        <taxon>Betaproteobacteria</taxon>
        <taxon>Rhodocyclales</taxon>
        <taxon>Rhodocyclaceae</taxon>
        <taxon>Azospira</taxon>
    </lineage>
</organism>
<proteinExistence type="predicted"/>
<dbReference type="Proteomes" id="UP000663444">
    <property type="component" value="Chromosome"/>
</dbReference>
<protein>
    <submittedName>
        <fullName evidence="1">Uncharacterized protein</fullName>
    </submittedName>
</protein>
<dbReference type="AlphaFoldDB" id="A0A974SPC4"/>
<dbReference type="EMBL" id="CP064781">
    <property type="protein sequence ID" value="QRJ63971.1"/>
    <property type="molecule type" value="Genomic_DNA"/>
</dbReference>
<accession>A0A974SPC4</accession>